<evidence type="ECO:0000259" key="1">
    <source>
        <dbReference type="Pfam" id="PF10128"/>
    </source>
</evidence>
<dbReference type="Pfam" id="PF10128">
    <property type="entry name" value="OpcA_G6PD_assem"/>
    <property type="match status" value="1"/>
</dbReference>
<dbReference type="OrthoDB" id="128564at2"/>
<organism evidence="3 5">
    <name type="scientific">Corynebacterium flavescens</name>
    <dbReference type="NCBI Taxonomy" id="28028"/>
    <lineage>
        <taxon>Bacteria</taxon>
        <taxon>Bacillati</taxon>
        <taxon>Actinomycetota</taxon>
        <taxon>Actinomycetes</taxon>
        <taxon>Mycobacteriales</taxon>
        <taxon>Corynebacteriaceae</taxon>
        <taxon>Corynebacterium</taxon>
    </lineage>
</organism>
<evidence type="ECO:0000313" key="3">
    <source>
        <dbReference type="EMBL" id="APT86897.1"/>
    </source>
</evidence>
<dbReference type="Proteomes" id="UP000315353">
    <property type="component" value="Unassembled WGS sequence"/>
</dbReference>
<keyword evidence="5" id="KW-1185">Reference proteome</keyword>
<dbReference type="GeneID" id="82880387"/>
<dbReference type="KEGG" id="cfc:CFLV_06620"/>
<dbReference type="EMBL" id="CP009246">
    <property type="protein sequence ID" value="APT86897.1"/>
    <property type="molecule type" value="Genomic_DNA"/>
</dbReference>
<dbReference type="EMBL" id="BJNB01000026">
    <property type="protein sequence ID" value="GEB98204.1"/>
    <property type="molecule type" value="Genomic_DNA"/>
</dbReference>
<reference evidence="4 6" key="2">
    <citation type="submission" date="2019-06" db="EMBL/GenBank/DDBJ databases">
        <title>Whole genome shotgun sequence of Corynebacterium flavescens NBRC 14136.</title>
        <authorList>
            <person name="Hosoyama A."/>
            <person name="Uohara A."/>
            <person name="Ohji S."/>
            <person name="Ichikawa N."/>
        </authorList>
    </citation>
    <scope>NUCLEOTIDE SEQUENCE [LARGE SCALE GENOMIC DNA]</scope>
    <source>
        <strain evidence="4 6">NBRC 14136</strain>
    </source>
</reference>
<dbReference type="PANTHER" id="PTHR38658:SF1">
    <property type="entry name" value="OXPP CYCLE PROTEIN OPCA-RELATED"/>
    <property type="match status" value="1"/>
</dbReference>
<feature type="domain" description="Glucose-6-phosphate dehydrogenase assembly protein OpcA N-terminal" evidence="1">
    <location>
        <begin position="52"/>
        <end position="160"/>
    </location>
</feature>
<evidence type="ECO:0000313" key="4">
    <source>
        <dbReference type="EMBL" id="GEB98204.1"/>
    </source>
</evidence>
<dbReference type="InterPro" id="IPR004555">
    <property type="entry name" value="G6PDH_assembly_OpcA"/>
</dbReference>
<evidence type="ECO:0000313" key="5">
    <source>
        <dbReference type="Proteomes" id="UP000185479"/>
    </source>
</evidence>
<dbReference type="AlphaFoldDB" id="A0A1L7CM14"/>
<proteinExistence type="predicted"/>
<protein>
    <submittedName>
        <fullName evidence="3">Oxppcycle protein OpcA</fullName>
    </submittedName>
</protein>
<dbReference type="RefSeq" id="WP_075729852.1">
    <property type="nucleotide sequence ID" value="NZ_BJNB01000026.1"/>
</dbReference>
<dbReference type="InterPro" id="IPR046801">
    <property type="entry name" value="OpcA_G6PD_N"/>
</dbReference>
<dbReference type="Pfam" id="PF20171">
    <property type="entry name" value="OpcA_G6PD_C"/>
    <property type="match status" value="1"/>
</dbReference>
<dbReference type="PANTHER" id="PTHR38658">
    <property type="entry name" value="OXPP CYCLE PROTEIN OPCA-RELATED"/>
    <property type="match status" value="1"/>
</dbReference>
<sequence length="310" mass="33452">MIIPLPDTTTRSISKKLVEAQEHYTLTTGRVLTLIVVAQEGDDLEAILSSVRDASHEHPSRVLVVVSGDPEAATKLDAQLRVGGEAGASEMVVMLLQGKLANQAEAVLTPLLLPDTPIVAWWPIACPPRPSEHPVGTLAQRRITNVAHDESADRTALYQLSSGYAPGDSDMTWASITLWRGIVASALDRHPHEAVDSVEISGPAASPAADLAAGWLVDRLAVPVHRVISEKDCSACFPIHKLVFHRKTAPISIEVIDSRSVRVDMPGSPESIVSLSVRSQAEVLSEELRHLDTDDTYARALRALGRVNYS</sequence>
<dbReference type="Proteomes" id="UP000185479">
    <property type="component" value="Chromosome"/>
</dbReference>
<name>A0A1L7CM14_CORFL</name>
<evidence type="ECO:0000313" key="6">
    <source>
        <dbReference type="Proteomes" id="UP000315353"/>
    </source>
</evidence>
<feature type="domain" description="Glucose-6-phosphate dehydrogenase assembly protein OpcA C-terminal" evidence="2">
    <location>
        <begin position="166"/>
        <end position="301"/>
    </location>
</feature>
<dbReference type="InterPro" id="IPR046802">
    <property type="entry name" value="OpcA_G6PD_C"/>
</dbReference>
<reference evidence="3 5" key="1">
    <citation type="submission" date="2014-08" db="EMBL/GenBank/DDBJ databases">
        <title>Complete genome sequence of Corynebacterium flavescens OJ8(T)(=DSM 20296(T)), isolated from cheese.</title>
        <authorList>
            <person name="Ruckert C."/>
            <person name="Albersmeier A."/>
            <person name="Winkler A."/>
            <person name="Kalinowski J."/>
        </authorList>
    </citation>
    <scope>NUCLEOTIDE SEQUENCE [LARGE SCALE GENOMIC DNA]</scope>
    <source>
        <strain evidence="3 5">OJ8</strain>
    </source>
</reference>
<accession>A0A1L7CM14</accession>
<dbReference type="STRING" id="28028.CFLV_06620"/>
<gene>
    <name evidence="4" type="ORF">CFL01nite_16990</name>
    <name evidence="3" type="ORF">CFLV_06620</name>
</gene>
<evidence type="ECO:0000259" key="2">
    <source>
        <dbReference type="Pfam" id="PF20171"/>
    </source>
</evidence>